<dbReference type="AlphaFoldDB" id="H2Y8V2"/>
<dbReference type="GO" id="GO:0005634">
    <property type="term" value="C:nucleus"/>
    <property type="evidence" value="ECO:0007669"/>
    <property type="project" value="UniProtKB-SubCell"/>
</dbReference>
<evidence type="ECO:0000256" key="5">
    <source>
        <dbReference type="ARBA" id="ARBA00022833"/>
    </source>
</evidence>
<dbReference type="Ensembl" id="ENSCSAVT00000001781.1">
    <property type="protein sequence ID" value="ENSCSAVP00000001750.1"/>
    <property type="gene ID" value="ENSCSAVG00000001021.1"/>
</dbReference>
<keyword evidence="4 7" id="KW-0863">Zinc-finger</keyword>
<evidence type="ECO:0000256" key="4">
    <source>
        <dbReference type="ARBA" id="ARBA00022771"/>
    </source>
</evidence>
<comment type="subcellular location">
    <subcellularLocation>
        <location evidence="1">Nucleus</location>
    </subcellularLocation>
</comment>
<name>H2Y8V2_CIOSA</name>
<evidence type="ECO:0000259" key="9">
    <source>
        <dbReference type="PROSITE" id="PS50157"/>
    </source>
</evidence>
<keyword evidence="3" id="KW-0677">Repeat</keyword>
<keyword evidence="11" id="KW-1185">Reference proteome</keyword>
<dbReference type="PROSITE" id="PS50157">
    <property type="entry name" value="ZINC_FINGER_C2H2_2"/>
    <property type="match status" value="3"/>
</dbReference>
<feature type="domain" description="C2H2-type" evidence="9">
    <location>
        <begin position="198"/>
        <end position="221"/>
    </location>
</feature>
<dbReference type="PANTHER" id="PTHR24394:SF44">
    <property type="entry name" value="ZINC FINGER PROTEIN 271-LIKE"/>
    <property type="match status" value="1"/>
</dbReference>
<dbReference type="PROSITE" id="PS00028">
    <property type="entry name" value="ZINC_FINGER_C2H2_1"/>
    <property type="match status" value="2"/>
</dbReference>
<dbReference type="InterPro" id="IPR013087">
    <property type="entry name" value="Znf_C2H2_type"/>
</dbReference>
<reference evidence="10" key="2">
    <citation type="submission" date="2025-08" db="UniProtKB">
        <authorList>
            <consortium name="Ensembl"/>
        </authorList>
    </citation>
    <scope>IDENTIFICATION</scope>
</reference>
<evidence type="ECO:0000256" key="3">
    <source>
        <dbReference type="ARBA" id="ARBA00022737"/>
    </source>
</evidence>
<organism evidence="10 11">
    <name type="scientific">Ciona savignyi</name>
    <name type="common">Pacific transparent sea squirt</name>
    <dbReference type="NCBI Taxonomy" id="51511"/>
    <lineage>
        <taxon>Eukaryota</taxon>
        <taxon>Metazoa</taxon>
        <taxon>Chordata</taxon>
        <taxon>Tunicata</taxon>
        <taxon>Ascidiacea</taxon>
        <taxon>Phlebobranchia</taxon>
        <taxon>Cionidae</taxon>
        <taxon>Ciona</taxon>
    </lineage>
</organism>
<dbReference type="SMART" id="SM00355">
    <property type="entry name" value="ZnF_C2H2"/>
    <property type="match status" value="3"/>
</dbReference>
<feature type="domain" description="C2H2-type" evidence="9">
    <location>
        <begin position="169"/>
        <end position="197"/>
    </location>
</feature>
<dbReference type="GeneTree" id="ENSGT00940000173182"/>
<dbReference type="GO" id="GO:0008270">
    <property type="term" value="F:zinc ion binding"/>
    <property type="evidence" value="ECO:0007669"/>
    <property type="project" value="UniProtKB-KW"/>
</dbReference>
<dbReference type="InterPro" id="IPR036236">
    <property type="entry name" value="Znf_C2H2_sf"/>
</dbReference>
<dbReference type="GO" id="GO:0000981">
    <property type="term" value="F:DNA-binding transcription factor activity, RNA polymerase II-specific"/>
    <property type="evidence" value="ECO:0007669"/>
    <property type="project" value="TreeGrafter"/>
</dbReference>
<proteinExistence type="predicted"/>
<feature type="region of interest" description="Disordered" evidence="8">
    <location>
        <begin position="1"/>
        <end position="45"/>
    </location>
</feature>
<evidence type="ECO:0000313" key="10">
    <source>
        <dbReference type="Ensembl" id="ENSCSAVP00000001750.1"/>
    </source>
</evidence>
<keyword evidence="2" id="KW-0479">Metal-binding</keyword>
<reference evidence="11" key="1">
    <citation type="submission" date="2003-08" db="EMBL/GenBank/DDBJ databases">
        <authorList>
            <person name="Birren B."/>
            <person name="Nusbaum C."/>
            <person name="Abebe A."/>
            <person name="Abouelleil A."/>
            <person name="Adekoya E."/>
            <person name="Ait-zahra M."/>
            <person name="Allen N."/>
            <person name="Allen T."/>
            <person name="An P."/>
            <person name="Anderson M."/>
            <person name="Anderson S."/>
            <person name="Arachchi H."/>
            <person name="Armbruster J."/>
            <person name="Bachantsang P."/>
            <person name="Baldwin J."/>
            <person name="Barry A."/>
            <person name="Bayul T."/>
            <person name="Blitshsteyn B."/>
            <person name="Bloom T."/>
            <person name="Blye J."/>
            <person name="Boguslavskiy L."/>
            <person name="Borowsky M."/>
            <person name="Boukhgalter B."/>
            <person name="Brunache A."/>
            <person name="Butler J."/>
            <person name="Calixte N."/>
            <person name="Calvo S."/>
            <person name="Camarata J."/>
            <person name="Campo K."/>
            <person name="Chang J."/>
            <person name="Cheshatsang Y."/>
            <person name="Citroen M."/>
            <person name="Collymore A."/>
            <person name="Considine T."/>
            <person name="Cook A."/>
            <person name="Cooke P."/>
            <person name="Corum B."/>
            <person name="Cuomo C."/>
            <person name="David R."/>
            <person name="Dawoe T."/>
            <person name="Degray S."/>
            <person name="Dodge S."/>
            <person name="Dooley K."/>
            <person name="Dorje P."/>
            <person name="Dorjee K."/>
            <person name="Dorris L."/>
            <person name="Duffey N."/>
            <person name="Dupes A."/>
            <person name="Elkins T."/>
            <person name="Engels R."/>
            <person name="Erickson J."/>
            <person name="Farina A."/>
            <person name="Faro S."/>
            <person name="Ferreira P."/>
            <person name="Fischer H."/>
            <person name="Fitzgerald M."/>
            <person name="Foley K."/>
            <person name="Gage D."/>
            <person name="Galagan J."/>
            <person name="Gearin G."/>
            <person name="Gnerre S."/>
            <person name="Gnirke A."/>
            <person name="Goyette A."/>
            <person name="Graham J."/>
            <person name="Grandbois E."/>
            <person name="Gyaltsen K."/>
            <person name="Hafez N."/>
            <person name="Hagopian D."/>
            <person name="Hagos B."/>
            <person name="Hall J."/>
            <person name="Hatcher B."/>
            <person name="Heller A."/>
            <person name="Higgins H."/>
            <person name="Honan T."/>
            <person name="Horn A."/>
            <person name="Houde N."/>
            <person name="Hughes L."/>
            <person name="Hulme W."/>
            <person name="Husby E."/>
            <person name="Iliev I."/>
            <person name="Jaffe D."/>
            <person name="Jones C."/>
            <person name="Kamal M."/>
            <person name="Kamat A."/>
            <person name="Kamvysselis M."/>
            <person name="Karlsson E."/>
            <person name="Kells C."/>
            <person name="Kieu A."/>
            <person name="Kisner P."/>
            <person name="Kodira C."/>
            <person name="Kulbokas E."/>
            <person name="Labutti K."/>
            <person name="Lama D."/>
            <person name="Landers T."/>
            <person name="Leger J."/>
            <person name="Levine S."/>
            <person name="Lewis D."/>
            <person name="Lewis T."/>
            <person name="Lindblad-toh K."/>
            <person name="Liu X."/>
            <person name="Lokyitsang T."/>
            <person name="Lokyitsang Y."/>
            <person name="Lucien O."/>
            <person name="Lui A."/>
            <person name="Ma L.J."/>
            <person name="Mabbitt R."/>
            <person name="Macdonald J."/>
            <person name="Maclean C."/>
            <person name="Major J."/>
            <person name="Manning J."/>
            <person name="Marabella R."/>
            <person name="Maru K."/>
            <person name="Matthews C."/>
            <person name="Mauceli E."/>
            <person name="Mccarthy M."/>
            <person name="Mcdonough S."/>
            <person name="Mcghee T."/>
            <person name="Meldrim J."/>
            <person name="Meneus L."/>
            <person name="Mesirov J."/>
            <person name="Mihalev A."/>
            <person name="Mihova T."/>
            <person name="Mikkelsen T."/>
            <person name="Mlenga V."/>
            <person name="Moru K."/>
            <person name="Mozes J."/>
            <person name="Mulrain L."/>
            <person name="Munson G."/>
            <person name="Naylor J."/>
            <person name="Newes C."/>
            <person name="Nguyen C."/>
            <person name="Nguyen N."/>
            <person name="Nguyen T."/>
            <person name="Nicol R."/>
            <person name="Nielsen C."/>
            <person name="Nizzari M."/>
            <person name="Norbu C."/>
            <person name="Norbu N."/>
            <person name="O'donnell P."/>
            <person name="Okoawo O."/>
            <person name="O'leary S."/>
            <person name="Omotosho B."/>
            <person name="O'neill K."/>
            <person name="Osman S."/>
            <person name="Parker S."/>
            <person name="Perrin D."/>
            <person name="Phunkhang P."/>
            <person name="Piqani B."/>
            <person name="Purcell S."/>
            <person name="Rachupka T."/>
            <person name="Ramasamy U."/>
            <person name="Rameau R."/>
            <person name="Ray V."/>
            <person name="Raymond C."/>
            <person name="Retta R."/>
            <person name="Richardson S."/>
            <person name="Rise C."/>
            <person name="Rodriguez J."/>
            <person name="Rogers J."/>
            <person name="Rogov P."/>
            <person name="Rutman M."/>
            <person name="Schupbach R."/>
            <person name="Seaman C."/>
            <person name="Settipalli S."/>
            <person name="Sharpe T."/>
            <person name="Sheridan J."/>
            <person name="Sherpa N."/>
            <person name="Shi J."/>
            <person name="Smirnov S."/>
            <person name="Smith C."/>
            <person name="Sougnez C."/>
            <person name="Spencer B."/>
            <person name="Stalker J."/>
            <person name="Stange-thomann N."/>
            <person name="Stavropoulos S."/>
            <person name="Stetson K."/>
            <person name="Stone C."/>
            <person name="Stone S."/>
            <person name="Stubbs M."/>
            <person name="Talamas J."/>
            <person name="Tchuinga P."/>
            <person name="Tenzing P."/>
            <person name="Tesfaye S."/>
            <person name="Theodore J."/>
            <person name="Thoulutsang Y."/>
            <person name="Topham K."/>
            <person name="Towey S."/>
            <person name="Tsamla T."/>
            <person name="Tsomo N."/>
            <person name="Vallee D."/>
            <person name="Vassiliev H."/>
            <person name="Venkataraman V."/>
            <person name="Vinson J."/>
            <person name="Vo A."/>
            <person name="Wade C."/>
            <person name="Wang S."/>
            <person name="Wangchuk T."/>
            <person name="Wangdi T."/>
            <person name="Whittaker C."/>
            <person name="Wilkinson J."/>
            <person name="Wu Y."/>
            <person name="Wyman D."/>
            <person name="Yadav S."/>
            <person name="Yang S."/>
            <person name="Yang X."/>
            <person name="Yeager S."/>
            <person name="Yee E."/>
            <person name="Young G."/>
            <person name="Zainoun J."/>
            <person name="Zembeck L."/>
            <person name="Zimmer A."/>
            <person name="Zody M."/>
            <person name="Lander E."/>
        </authorList>
    </citation>
    <scope>NUCLEOTIDE SEQUENCE [LARGE SCALE GENOMIC DNA]</scope>
</reference>
<evidence type="ECO:0000256" key="6">
    <source>
        <dbReference type="ARBA" id="ARBA00023242"/>
    </source>
</evidence>
<feature type="compositionally biased region" description="Low complexity" evidence="8">
    <location>
        <begin position="16"/>
        <end position="28"/>
    </location>
</feature>
<keyword evidence="5" id="KW-0862">Zinc</keyword>
<feature type="domain" description="C2H2-type" evidence="9">
    <location>
        <begin position="144"/>
        <end position="172"/>
    </location>
</feature>
<accession>H2Y8V2</accession>
<evidence type="ECO:0000313" key="11">
    <source>
        <dbReference type="Proteomes" id="UP000007875"/>
    </source>
</evidence>
<dbReference type="Gene3D" id="3.30.160.60">
    <property type="entry name" value="Classic Zinc Finger"/>
    <property type="match status" value="2"/>
</dbReference>
<protein>
    <recommendedName>
        <fullName evidence="9">C2H2-type domain-containing protein</fullName>
    </recommendedName>
</protein>
<dbReference type="Pfam" id="PF13912">
    <property type="entry name" value="zf-C2H2_6"/>
    <property type="match status" value="2"/>
</dbReference>
<reference evidence="10" key="3">
    <citation type="submission" date="2025-09" db="UniProtKB">
        <authorList>
            <consortium name="Ensembl"/>
        </authorList>
    </citation>
    <scope>IDENTIFICATION</scope>
</reference>
<dbReference type="SUPFAM" id="SSF57667">
    <property type="entry name" value="beta-beta-alpha zinc fingers"/>
    <property type="match status" value="1"/>
</dbReference>
<evidence type="ECO:0000256" key="7">
    <source>
        <dbReference type="PROSITE-ProRule" id="PRU00042"/>
    </source>
</evidence>
<dbReference type="PANTHER" id="PTHR24394">
    <property type="entry name" value="ZINC FINGER PROTEIN"/>
    <property type="match status" value="1"/>
</dbReference>
<evidence type="ECO:0000256" key="1">
    <source>
        <dbReference type="ARBA" id="ARBA00004123"/>
    </source>
</evidence>
<dbReference type="OMA" id="YAAPCAR"/>
<evidence type="ECO:0000256" key="8">
    <source>
        <dbReference type="SAM" id="MobiDB-lite"/>
    </source>
</evidence>
<dbReference type="HOGENOM" id="CLU_1184690_0_0_1"/>
<sequence length="234" mass="26100">MKSVHNKPDFPPTTPPSTTDVTSTYPTDQNRLVPINPSPFTPNRDEAISLGDSPMLDSQSYFNSVANSGDPSLGKPNVPSIQCIESITSDTNCPSTCSMMGADKPYSGDAFVSRLPVLLPAFPSQRKVSHDLHQIASRVAPKLHRCDHCGHIFPSIQAYTRHKRACNKYECPICHRGFSQVGNMRRHTKIFHSDQKPFECKVCNKAYGIQQSFRYHMRDKHGIILGKSSKPDDK</sequence>
<dbReference type="Pfam" id="PF00096">
    <property type="entry name" value="zf-C2H2"/>
    <property type="match status" value="1"/>
</dbReference>
<keyword evidence="6" id="KW-0539">Nucleus</keyword>
<dbReference type="STRING" id="51511.ENSCSAVP00000001750"/>
<dbReference type="InParanoid" id="H2Y8V2"/>
<evidence type="ECO:0000256" key="2">
    <source>
        <dbReference type="ARBA" id="ARBA00022723"/>
    </source>
</evidence>
<dbReference type="Proteomes" id="UP000007875">
    <property type="component" value="Unassembled WGS sequence"/>
</dbReference>
<dbReference type="eggNOG" id="KOG1721">
    <property type="taxonomic scope" value="Eukaryota"/>
</dbReference>